<feature type="region of interest" description="Disordered" evidence="7">
    <location>
        <begin position="587"/>
        <end position="627"/>
    </location>
</feature>
<dbReference type="PROSITE" id="PS50888">
    <property type="entry name" value="BHLH"/>
    <property type="match status" value="1"/>
</dbReference>
<dbReference type="InterPro" id="IPR036638">
    <property type="entry name" value="HLH_DNA-bd_sf"/>
</dbReference>
<dbReference type="InterPro" id="IPR011598">
    <property type="entry name" value="bHLH_dom"/>
</dbReference>
<feature type="compositionally biased region" description="Low complexity" evidence="7">
    <location>
        <begin position="616"/>
        <end position="627"/>
    </location>
</feature>
<keyword evidence="3" id="KW-0238">DNA-binding</keyword>
<dbReference type="Proteomes" id="UP001196413">
    <property type="component" value="Unassembled WGS sequence"/>
</dbReference>
<comment type="subcellular location">
    <subcellularLocation>
        <location evidence="1">Nucleus</location>
    </subcellularLocation>
</comment>
<dbReference type="GO" id="GO:0046983">
    <property type="term" value="F:protein dimerization activity"/>
    <property type="evidence" value="ECO:0007669"/>
    <property type="project" value="InterPro"/>
</dbReference>
<keyword evidence="2" id="KW-0805">Transcription regulation</keyword>
<keyword evidence="4" id="KW-0804">Transcription</keyword>
<proteinExistence type="predicted"/>
<dbReference type="Pfam" id="PF00010">
    <property type="entry name" value="HLH"/>
    <property type="match status" value="1"/>
</dbReference>
<evidence type="ECO:0000313" key="9">
    <source>
        <dbReference type="EMBL" id="KAJ1351016.1"/>
    </source>
</evidence>
<organism evidence="9 10">
    <name type="scientific">Parelaphostrongylus tenuis</name>
    <name type="common">Meningeal worm</name>
    <dbReference type="NCBI Taxonomy" id="148309"/>
    <lineage>
        <taxon>Eukaryota</taxon>
        <taxon>Metazoa</taxon>
        <taxon>Ecdysozoa</taxon>
        <taxon>Nematoda</taxon>
        <taxon>Chromadorea</taxon>
        <taxon>Rhabditida</taxon>
        <taxon>Rhabditina</taxon>
        <taxon>Rhabditomorpha</taxon>
        <taxon>Strongyloidea</taxon>
        <taxon>Metastrongylidae</taxon>
        <taxon>Parelaphostrongylus</taxon>
    </lineage>
</organism>
<sequence>MLKGSACGAVVRGALHRTRGQWFDFTLMAYQAIHPSGKSPINMSEKSREPIHSGHFMTSNPHTEPQPDDEDEEVEVDVVEDGEKTDDIGAGTSKVERAALYEKPVTFYKFGPKKTQSIAIDVSLNKLNKCIKVAYNKMTTPKWKDFKGLRLHWKQRIRLNNVIWRAYYIEFRRPNKKAKKKTPFCYFTVPGDETTTHTKIEGNLEGMHWKRRIEAVCTQSKGWRNYMKPRRSQEKPLKRRRIYSEGHSERFERDLYERPSKQVKSQIPKSTSTDYNDFDDLENVFTDSLFESLNQPYMFPYPKEFVQSGNADIMQPGLLSLQPSLEEIMASLDRYDDEPCTSRNDVLHNVGVDAINQTVIETSDTNILSTQPITLPTQSHTMASSQHRPDLIVSSRESLSVPRPAQDYAVANMLVDYSNQPSSSMQMPTRQPSLITSQMLMMSSVHTAQPQYSTASAYNSVSHVSPPQRSGGVQWKLGSTQDGMNSLEYVPQFLQSPTNLLSGSAIPIGCQPSTPSRPWWLDSPLSAAAQSPLTAVASSLSGGNVTSLGPSTPLGIGTGPHTPSSLLRSELRSPVVVRTMPVQLSPDMPTILSSPSTLISTESQNNLSRSAHAGLSQQSSGNRSQSQILPLTKEEKLFTAPKPDWISSLSSNIIPSNVVDSDQMQIRSAPASAVARPSGSANPWRLSDLSGTGLYPQQSYGLSLQENEDSRGSSSSLDQINVAVEAYDKSEPKDEPVLMSGPSSVKSGRGCSRQVQADSTLHPEERKRILHLHAEQNRRSALKDGFDMLMELIPDLHSGGVKLTNAVVLAKGAEYIRHLVALKNEQSSQRVALMEKIAKLNQRIGALQSNLPSASGVSSTKMEPRPGLEAFYDRYTKERSRKDYRFWVLAQMLRPIAVGESSSYAALIAPDGSSREEIAASCSEWLNTHWRASDLRPLASTLLVRLATTAGVLTNPESLEEHVREQLNNPLA</sequence>
<evidence type="ECO:0000256" key="4">
    <source>
        <dbReference type="ARBA" id="ARBA00023163"/>
    </source>
</evidence>
<dbReference type="GO" id="GO:0000978">
    <property type="term" value="F:RNA polymerase II cis-regulatory region sequence-specific DNA binding"/>
    <property type="evidence" value="ECO:0007669"/>
    <property type="project" value="TreeGrafter"/>
</dbReference>
<accession>A0AAD5MNC9</accession>
<dbReference type="PANTHER" id="PTHR15741:SF37">
    <property type="entry name" value="LD38259P"/>
    <property type="match status" value="1"/>
</dbReference>
<gene>
    <name evidence="9" type="ORF">KIN20_006949</name>
</gene>
<dbReference type="AlphaFoldDB" id="A0AAD5MNC9"/>
<dbReference type="SMART" id="SM00353">
    <property type="entry name" value="HLH"/>
    <property type="match status" value="1"/>
</dbReference>
<feature type="compositionally biased region" description="Low complexity" evidence="7">
    <location>
        <begin position="589"/>
        <end position="601"/>
    </location>
</feature>
<dbReference type="EMBL" id="JAHQIW010000985">
    <property type="protein sequence ID" value="KAJ1351016.1"/>
    <property type="molecule type" value="Genomic_DNA"/>
</dbReference>
<feature type="region of interest" description="Disordered" evidence="7">
    <location>
        <begin position="36"/>
        <end position="72"/>
    </location>
</feature>
<feature type="compositionally biased region" description="Low complexity" evidence="7">
    <location>
        <begin position="669"/>
        <end position="681"/>
    </location>
</feature>
<evidence type="ECO:0000313" key="10">
    <source>
        <dbReference type="Proteomes" id="UP001196413"/>
    </source>
</evidence>
<feature type="region of interest" description="Disordered" evidence="7">
    <location>
        <begin position="669"/>
        <end position="690"/>
    </location>
</feature>
<evidence type="ECO:0000259" key="8">
    <source>
        <dbReference type="PROSITE" id="PS50888"/>
    </source>
</evidence>
<reference evidence="9" key="1">
    <citation type="submission" date="2021-06" db="EMBL/GenBank/DDBJ databases">
        <title>Parelaphostrongylus tenuis whole genome reference sequence.</title>
        <authorList>
            <person name="Garwood T.J."/>
            <person name="Larsen P.A."/>
            <person name="Fountain-Jones N.M."/>
            <person name="Garbe J.R."/>
            <person name="Macchietto M.G."/>
            <person name="Kania S.A."/>
            <person name="Gerhold R.W."/>
            <person name="Richards J.E."/>
            <person name="Wolf T.M."/>
        </authorList>
    </citation>
    <scope>NUCLEOTIDE SEQUENCE</scope>
    <source>
        <strain evidence="9">MNPRO001-30</strain>
        <tissue evidence="9">Meninges</tissue>
    </source>
</reference>
<dbReference type="SUPFAM" id="SSF47459">
    <property type="entry name" value="HLH, helix-loop-helix DNA-binding domain"/>
    <property type="match status" value="1"/>
</dbReference>
<dbReference type="Gene3D" id="4.10.280.10">
    <property type="entry name" value="Helix-loop-helix DNA-binding domain"/>
    <property type="match status" value="1"/>
</dbReference>
<evidence type="ECO:0000256" key="3">
    <source>
        <dbReference type="ARBA" id="ARBA00023125"/>
    </source>
</evidence>
<dbReference type="CDD" id="cd11405">
    <property type="entry name" value="bHLHzip_MLXIP_like"/>
    <property type="match status" value="1"/>
</dbReference>
<evidence type="ECO:0000256" key="5">
    <source>
        <dbReference type="ARBA" id="ARBA00023242"/>
    </source>
</evidence>
<evidence type="ECO:0000256" key="2">
    <source>
        <dbReference type="ARBA" id="ARBA00023015"/>
    </source>
</evidence>
<dbReference type="FunFam" id="4.10.280.10:FF:000126">
    <property type="entry name" value="Protein WBSCR14 homolog"/>
    <property type="match status" value="1"/>
</dbReference>
<protein>
    <recommendedName>
        <fullName evidence="8">BHLH domain-containing protein</fullName>
    </recommendedName>
</protein>
<keyword evidence="10" id="KW-1185">Reference proteome</keyword>
<dbReference type="GO" id="GO:0005634">
    <property type="term" value="C:nucleus"/>
    <property type="evidence" value="ECO:0007669"/>
    <property type="project" value="UniProtKB-SubCell"/>
</dbReference>
<dbReference type="PANTHER" id="PTHR15741">
    <property type="entry name" value="BASIC HELIX-LOOP-HELIX ZIP TRANSCRIPTION FACTOR"/>
    <property type="match status" value="1"/>
</dbReference>
<evidence type="ECO:0000256" key="1">
    <source>
        <dbReference type="ARBA" id="ARBA00004123"/>
    </source>
</evidence>
<feature type="coiled-coil region" evidence="6">
    <location>
        <begin position="823"/>
        <end position="850"/>
    </location>
</feature>
<feature type="region of interest" description="Disordered" evidence="7">
    <location>
        <begin position="728"/>
        <end position="761"/>
    </location>
</feature>
<keyword evidence="5" id="KW-0539">Nucleus</keyword>
<keyword evidence="6" id="KW-0175">Coiled coil</keyword>
<feature type="domain" description="BHLH" evidence="8">
    <location>
        <begin position="766"/>
        <end position="819"/>
    </location>
</feature>
<dbReference type="InterPro" id="IPR052207">
    <property type="entry name" value="Max-like/E-box_TFs"/>
</dbReference>
<dbReference type="CDD" id="cd21739">
    <property type="entry name" value="NES2-NLS_ChREBP-like"/>
    <property type="match status" value="1"/>
</dbReference>
<evidence type="ECO:0000256" key="7">
    <source>
        <dbReference type="SAM" id="MobiDB-lite"/>
    </source>
</evidence>
<evidence type="ECO:0000256" key="6">
    <source>
        <dbReference type="SAM" id="Coils"/>
    </source>
</evidence>
<name>A0AAD5MNC9_PARTN</name>
<comment type="caution">
    <text evidence="9">The sequence shown here is derived from an EMBL/GenBank/DDBJ whole genome shotgun (WGS) entry which is preliminary data.</text>
</comment>
<dbReference type="GO" id="GO:0000981">
    <property type="term" value="F:DNA-binding transcription factor activity, RNA polymerase II-specific"/>
    <property type="evidence" value="ECO:0007669"/>
    <property type="project" value="TreeGrafter"/>
</dbReference>